<evidence type="ECO:0008006" key="10">
    <source>
        <dbReference type="Google" id="ProtNLM"/>
    </source>
</evidence>
<dbReference type="PROSITE" id="PS51266">
    <property type="entry name" value="ZF_CHY"/>
    <property type="match status" value="1"/>
</dbReference>
<keyword evidence="1" id="KW-0479">Metal-binding</keyword>
<protein>
    <recommendedName>
        <fullName evidence="10">CHY-type domain-containing protein</fullName>
    </recommendedName>
</protein>
<feature type="domain" description="RWD" evidence="6">
    <location>
        <begin position="93"/>
        <end position="196"/>
    </location>
</feature>
<dbReference type="GO" id="GO:0008270">
    <property type="term" value="F:zinc ion binding"/>
    <property type="evidence" value="ECO:0007669"/>
    <property type="project" value="UniProtKB-KW"/>
</dbReference>
<evidence type="ECO:0000259" key="6">
    <source>
        <dbReference type="PROSITE" id="PS50908"/>
    </source>
</evidence>
<keyword evidence="3" id="KW-0862">Zinc</keyword>
<proteinExistence type="predicted"/>
<reference evidence="8 9" key="1">
    <citation type="submission" date="2019-09" db="EMBL/GenBank/DDBJ databases">
        <authorList>
            <person name="Brejova B."/>
        </authorList>
    </citation>
    <scope>NUCLEOTIDE SEQUENCE [LARGE SCALE GENOMIC DNA]</scope>
</reference>
<dbReference type="SUPFAM" id="SSF161219">
    <property type="entry name" value="CHY zinc finger-like"/>
    <property type="match status" value="1"/>
</dbReference>
<dbReference type="OrthoDB" id="10253329at2759"/>
<evidence type="ECO:0000256" key="1">
    <source>
        <dbReference type="ARBA" id="ARBA00022723"/>
    </source>
</evidence>
<feature type="compositionally biased region" description="Polar residues" evidence="5">
    <location>
        <begin position="40"/>
        <end position="68"/>
    </location>
</feature>
<dbReference type="Proteomes" id="UP000398389">
    <property type="component" value="Unassembled WGS sequence"/>
</dbReference>
<dbReference type="InterPro" id="IPR037274">
    <property type="entry name" value="Znf_CHY_sf"/>
</dbReference>
<dbReference type="Pfam" id="PF05495">
    <property type="entry name" value="zf-CHY"/>
    <property type="match status" value="1"/>
</dbReference>
<feature type="compositionally biased region" description="Basic residues" evidence="5">
    <location>
        <begin position="80"/>
        <end position="89"/>
    </location>
</feature>
<feature type="compositionally biased region" description="Low complexity" evidence="5">
    <location>
        <begin position="1"/>
        <end position="23"/>
    </location>
</feature>
<dbReference type="PROSITE" id="PS50908">
    <property type="entry name" value="RWD"/>
    <property type="match status" value="1"/>
</dbReference>
<feature type="region of interest" description="Disordered" evidence="5">
    <location>
        <begin position="1"/>
        <end position="99"/>
    </location>
</feature>
<evidence type="ECO:0000256" key="5">
    <source>
        <dbReference type="SAM" id="MobiDB-lite"/>
    </source>
</evidence>
<keyword evidence="2 4" id="KW-0863">Zinc-finger</keyword>
<evidence type="ECO:0000313" key="9">
    <source>
        <dbReference type="Proteomes" id="UP000398389"/>
    </source>
</evidence>
<feature type="domain" description="CHY-type" evidence="7">
    <location>
        <begin position="674"/>
        <end position="740"/>
    </location>
</feature>
<dbReference type="InterPro" id="IPR006575">
    <property type="entry name" value="RWD_dom"/>
</dbReference>
<evidence type="ECO:0000259" key="7">
    <source>
        <dbReference type="PROSITE" id="PS51266"/>
    </source>
</evidence>
<evidence type="ECO:0000256" key="2">
    <source>
        <dbReference type="ARBA" id="ARBA00022771"/>
    </source>
</evidence>
<sequence length="799" mass="90605">MENSQSLASASQGESSQEPSQQSHNKQRRRHRTRKPKNPEQMNNISNDETRSLPESSRNNQTRVTQRFNRADPSRVVQKPQRKNPKNHSPRSNELEQLKKGFPNIIEDELDSSKFSMVLRPSDPDFPFDISNLEFDLFVPISYPRDPPLITVTNSDIPKGFSVNVDLGFRDMARSSLGKKTLLDLINELDKKLEFFLKQEKRQTIKIVKYKSKPGSASSKASSIQEPEKEVSESYSAAPETFVKKTIIVPPEIKQARSTQVAQLIHRLGPDVISMMSTDERESIYNIILQPSHAPDPELFSSLLPHEFSNTFNFMLQVPQAYNLEPCSIIITSSCGSETENNSNKFPTLTVERNFNRNAERHTDWTLLTHVNFLISRLGKLIREDYLEYLDDVIQNKENYIPELKENEEKIEKLDLNSLKLSEVQDKARRILMGLNPTSAQINTIPENTIKISDNIAINNTDEIIEEGEEFEPNMEIPLDDLKEVPNLVPRGVALLLPGLSMKNIAILESQFVNMVVKCDRCSSQNDFLNVTSGPYGRDSKPIAEECSKCKATLAVCFRKNLIHLNGNFSQPPVAGYLEFSGCTPFDMLASTFIPTCENCATPLNDSPFRRIEKSKKATMNCRSCHIRLILQLDDIQFEKVSEDVLSSKVLEGVRVIKRSDEGKQKLGIVSGSPLPNDGSCSHYRKSKRWYRFSCCGKVYPCGKCHDADQDHPNEHATRIICGHCSREQNISNVCFYCRYEFQTKETGFWEGGKGTRDPTKLNRNDTRKHKKMSTPSNKPKNNSKKKQSSGGNSTVSHS</sequence>
<gene>
    <name evidence="8" type="ORF">SAPINGB_P003585</name>
</gene>
<name>A0A5E8BQZ9_9ASCO</name>
<evidence type="ECO:0000313" key="8">
    <source>
        <dbReference type="EMBL" id="VVT53461.1"/>
    </source>
</evidence>
<accession>A0A5E8BQZ9</accession>
<dbReference type="RefSeq" id="XP_031854193.1">
    <property type="nucleotide sequence ID" value="XM_031998302.1"/>
</dbReference>
<dbReference type="GeneID" id="43582402"/>
<dbReference type="AlphaFoldDB" id="A0A5E8BQZ9"/>
<evidence type="ECO:0000256" key="4">
    <source>
        <dbReference type="PROSITE-ProRule" id="PRU00601"/>
    </source>
</evidence>
<feature type="compositionally biased region" description="Basic residues" evidence="5">
    <location>
        <begin position="25"/>
        <end position="36"/>
    </location>
</feature>
<organism evidence="8 9">
    <name type="scientific">Magnusiomyces paraingens</name>
    <dbReference type="NCBI Taxonomy" id="2606893"/>
    <lineage>
        <taxon>Eukaryota</taxon>
        <taxon>Fungi</taxon>
        <taxon>Dikarya</taxon>
        <taxon>Ascomycota</taxon>
        <taxon>Saccharomycotina</taxon>
        <taxon>Dipodascomycetes</taxon>
        <taxon>Dipodascales</taxon>
        <taxon>Dipodascaceae</taxon>
        <taxon>Magnusiomyces</taxon>
    </lineage>
</organism>
<dbReference type="EMBL" id="CABVLU010000003">
    <property type="protein sequence ID" value="VVT53461.1"/>
    <property type="molecule type" value="Genomic_DNA"/>
</dbReference>
<keyword evidence="9" id="KW-1185">Reference proteome</keyword>
<evidence type="ECO:0000256" key="3">
    <source>
        <dbReference type="ARBA" id="ARBA00022833"/>
    </source>
</evidence>
<feature type="region of interest" description="Disordered" evidence="5">
    <location>
        <begin position="749"/>
        <end position="799"/>
    </location>
</feature>
<feature type="compositionally biased region" description="Low complexity" evidence="5">
    <location>
        <begin position="789"/>
        <end position="799"/>
    </location>
</feature>
<feature type="compositionally biased region" description="Basic and acidic residues" evidence="5">
    <location>
        <begin position="754"/>
        <end position="766"/>
    </location>
</feature>
<dbReference type="InterPro" id="IPR008913">
    <property type="entry name" value="Znf_CHY"/>
</dbReference>